<sequence>MRHAAARSPSDGGPLPITGHQRVQGGVLSASGWRRCGR</sequence>
<keyword evidence="3" id="KW-1185">Reference proteome</keyword>
<accession>W9VGT9</accession>
<evidence type="ECO:0000313" key="2">
    <source>
        <dbReference type="EMBL" id="EXJ16236.1"/>
    </source>
</evidence>
<dbReference type="EMBL" id="AONC01000013">
    <property type="protein sequence ID" value="EXJ16236.1"/>
    <property type="molecule type" value="Genomic_DNA"/>
</dbReference>
<comment type="caution">
    <text evidence="2">The sequence shown here is derived from an EMBL/GenBank/DDBJ whole genome shotgun (WGS) entry which is preliminary data.</text>
</comment>
<evidence type="ECO:0000256" key="1">
    <source>
        <dbReference type="SAM" id="MobiDB-lite"/>
    </source>
</evidence>
<proteinExistence type="predicted"/>
<name>W9VGT9_9GAMM</name>
<dbReference type="Proteomes" id="UP000019460">
    <property type="component" value="Unassembled WGS sequence"/>
</dbReference>
<feature type="region of interest" description="Disordered" evidence="1">
    <location>
        <begin position="1"/>
        <end position="38"/>
    </location>
</feature>
<organism evidence="2 3">
    <name type="scientific">Imhoffiella purpurea</name>
    <dbReference type="NCBI Taxonomy" id="1249627"/>
    <lineage>
        <taxon>Bacteria</taxon>
        <taxon>Pseudomonadati</taxon>
        <taxon>Pseudomonadota</taxon>
        <taxon>Gammaproteobacteria</taxon>
        <taxon>Chromatiales</taxon>
        <taxon>Chromatiaceae</taxon>
        <taxon>Imhoffiella</taxon>
    </lineage>
</organism>
<protein>
    <submittedName>
        <fullName evidence="2">Uncharacterized protein</fullName>
    </submittedName>
</protein>
<dbReference type="AlphaFoldDB" id="W9VGT9"/>
<evidence type="ECO:0000313" key="3">
    <source>
        <dbReference type="Proteomes" id="UP000019460"/>
    </source>
</evidence>
<reference evidence="2 3" key="1">
    <citation type="submission" date="2012-11" db="EMBL/GenBank/DDBJ databases">
        <title>Genome assembly of Thiorhodococcus sp. AK35.</title>
        <authorList>
            <person name="Nupur N."/>
            <person name="Khatri I."/>
            <person name="Subramanian S."/>
            <person name="Pinnaka A."/>
        </authorList>
    </citation>
    <scope>NUCLEOTIDE SEQUENCE [LARGE SCALE GENOMIC DNA]</scope>
    <source>
        <strain evidence="2 3">AK35</strain>
    </source>
</reference>
<gene>
    <name evidence="2" type="ORF">D779_0378</name>
</gene>